<comment type="similarity">
    <text evidence="1 2">Belongs to the small heat shock protein (HSP20) family.</text>
</comment>
<evidence type="ECO:0000313" key="4">
    <source>
        <dbReference type="EMBL" id="BAP54646.1"/>
    </source>
</evidence>
<proteinExistence type="inferred from homology"/>
<dbReference type="HOGENOM" id="CLU_046737_9_0_6"/>
<protein>
    <submittedName>
        <fullName evidence="4">Low molecular weight heat shock protein</fullName>
    </submittedName>
</protein>
<dbReference type="InterPro" id="IPR008978">
    <property type="entry name" value="HSP20-like_chaperone"/>
</dbReference>
<dbReference type="PANTHER" id="PTHR11527">
    <property type="entry name" value="HEAT-SHOCK PROTEIN 20 FAMILY MEMBER"/>
    <property type="match status" value="1"/>
</dbReference>
<dbReference type="InterPro" id="IPR031107">
    <property type="entry name" value="Small_HSP"/>
</dbReference>
<name>A0A090BU81_9GAMM</name>
<dbReference type="InterPro" id="IPR002068">
    <property type="entry name" value="A-crystallin/Hsp20_dom"/>
</dbReference>
<sequence length="147" mass="16699">MLTVYEPWRMLNQFHKELEQFLGHYGNQTPGDSAIATSTWMPAVDIKEEEQRFVIHVDVPGIDPKEVEVFMENGVLTIKGERQSESQPDSNNYKRVERVYGSFYRRFSLPDTADAEGISATGKNGVLEITIPKKAAAQPRRIEIKVS</sequence>
<evidence type="ECO:0000259" key="3">
    <source>
        <dbReference type="PROSITE" id="PS01031"/>
    </source>
</evidence>
<reference evidence="4 5" key="1">
    <citation type="journal article" date="2014" name="ISME J.">
        <title>Ecophysiology of Thioploca ingrica as revealed by the complete genome sequence supplemented with proteomic evidence.</title>
        <authorList>
            <person name="Kojima H."/>
            <person name="Ogura Y."/>
            <person name="Yamamoto N."/>
            <person name="Togashi T."/>
            <person name="Mori H."/>
            <person name="Watanabe T."/>
            <person name="Nemoto F."/>
            <person name="Kurokawa K."/>
            <person name="Hayashi T."/>
            <person name="Fukui M."/>
        </authorList>
    </citation>
    <scope>NUCLEOTIDE SEQUENCE [LARGE SCALE GENOMIC DNA]</scope>
</reference>
<dbReference type="Pfam" id="PF00011">
    <property type="entry name" value="HSP20"/>
    <property type="match status" value="1"/>
</dbReference>
<evidence type="ECO:0000256" key="1">
    <source>
        <dbReference type="PROSITE-ProRule" id="PRU00285"/>
    </source>
</evidence>
<dbReference type="STRING" id="40754.THII_0349"/>
<organism evidence="4 5">
    <name type="scientific">Thioploca ingrica</name>
    <dbReference type="NCBI Taxonomy" id="40754"/>
    <lineage>
        <taxon>Bacteria</taxon>
        <taxon>Pseudomonadati</taxon>
        <taxon>Pseudomonadota</taxon>
        <taxon>Gammaproteobacteria</taxon>
        <taxon>Thiotrichales</taxon>
        <taxon>Thiotrichaceae</taxon>
        <taxon>Thioploca</taxon>
    </lineage>
</organism>
<gene>
    <name evidence="4" type="ORF">THII_0349</name>
</gene>
<keyword evidence="5" id="KW-1185">Reference proteome</keyword>
<dbReference type="EMBL" id="AP014633">
    <property type="protein sequence ID" value="BAP54646.1"/>
    <property type="molecule type" value="Genomic_DNA"/>
</dbReference>
<evidence type="ECO:0000256" key="2">
    <source>
        <dbReference type="RuleBase" id="RU003616"/>
    </source>
</evidence>
<evidence type="ECO:0000313" key="5">
    <source>
        <dbReference type="Proteomes" id="UP000031623"/>
    </source>
</evidence>
<dbReference type="SUPFAM" id="SSF49764">
    <property type="entry name" value="HSP20-like chaperones"/>
    <property type="match status" value="1"/>
</dbReference>
<dbReference type="CDD" id="cd06464">
    <property type="entry name" value="ACD_sHsps-like"/>
    <property type="match status" value="1"/>
</dbReference>
<accession>A0A090BU81</accession>
<keyword evidence="4" id="KW-0346">Stress response</keyword>
<dbReference type="Gene3D" id="2.60.40.790">
    <property type="match status" value="1"/>
</dbReference>
<dbReference type="KEGG" id="tig:THII_0349"/>
<dbReference type="Proteomes" id="UP000031623">
    <property type="component" value="Chromosome"/>
</dbReference>
<dbReference type="PROSITE" id="PS01031">
    <property type="entry name" value="SHSP"/>
    <property type="match status" value="1"/>
</dbReference>
<dbReference type="AlphaFoldDB" id="A0A090BU81"/>
<feature type="domain" description="SHSP" evidence="3">
    <location>
        <begin position="35"/>
        <end position="147"/>
    </location>
</feature>